<dbReference type="Proteomes" id="UP000654401">
    <property type="component" value="Unassembled WGS sequence"/>
</dbReference>
<dbReference type="InterPro" id="IPR052533">
    <property type="entry name" value="WalJ/YycJ-like"/>
</dbReference>
<protein>
    <submittedName>
        <fullName evidence="6">MBL fold metallo-hydrolase</fullName>
    </submittedName>
</protein>
<evidence type="ECO:0000313" key="7">
    <source>
        <dbReference type="Proteomes" id="UP000654401"/>
    </source>
</evidence>
<evidence type="ECO:0000256" key="3">
    <source>
        <dbReference type="ARBA" id="ARBA00022801"/>
    </source>
</evidence>
<dbReference type="PANTHER" id="PTHR47619">
    <property type="entry name" value="METALLO-HYDROLASE YYCJ-RELATED"/>
    <property type="match status" value="1"/>
</dbReference>
<dbReference type="Gene3D" id="3.60.15.10">
    <property type="entry name" value="Ribonuclease Z/Hydroxyacylglutathione hydrolase-like"/>
    <property type="match status" value="1"/>
</dbReference>
<dbReference type="GO" id="GO:0008800">
    <property type="term" value="F:beta-lactamase activity"/>
    <property type="evidence" value="ECO:0007669"/>
    <property type="project" value="InterPro"/>
</dbReference>
<dbReference type="Pfam" id="PF12706">
    <property type="entry name" value="Lactamase_B_2"/>
    <property type="match status" value="1"/>
</dbReference>
<gene>
    <name evidence="6" type="ORF">H8D24_07410</name>
</gene>
<feature type="domain" description="Metallo-beta-lactamase" evidence="5">
    <location>
        <begin position="11"/>
        <end position="189"/>
    </location>
</feature>
<dbReference type="SMART" id="SM00849">
    <property type="entry name" value="Lactamase_B"/>
    <property type="match status" value="1"/>
</dbReference>
<dbReference type="InterPro" id="IPR001018">
    <property type="entry name" value="Beta-lactamase_class-B_CS"/>
</dbReference>
<dbReference type="InterPro" id="IPR001279">
    <property type="entry name" value="Metallo-B-lactamas"/>
</dbReference>
<dbReference type="PROSITE" id="PS00743">
    <property type="entry name" value="BETA_LACTAMASE_B_1"/>
    <property type="match status" value="1"/>
</dbReference>
<dbReference type="GO" id="GO:0008270">
    <property type="term" value="F:zinc ion binding"/>
    <property type="evidence" value="ECO:0007669"/>
    <property type="project" value="InterPro"/>
</dbReference>
<keyword evidence="3" id="KW-0378">Hydrolase</keyword>
<dbReference type="AlphaFoldDB" id="A0A8J6TQM3"/>
<reference evidence="6 7" key="1">
    <citation type="submission" date="2020-08" db="EMBL/GenBank/DDBJ databases">
        <title>Bridging the membrane lipid divide: bacteria of the FCB group superphylum have the potential to synthesize archaeal ether lipids.</title>
        <authorList>
            <person name="Villanueva L."/>
            <person name="Von Meijenfeldt F.A.B."/>
            <person name="Westbye A.B."/>
            <person name="Yadav S."/>
            <person name="Hopmans E.C."/>
            <person name="Dutilh B.E."/>
            <person name="Sinninghe Damste J.S."/>
        </authorList>
    </citation>
    <scope>NUCLEOTIDE SEQUENCE [LARGE SCALE GENOMIC DNA]</scope>
    <source>
        <strain evidence="6">NIOZ-UU100</strain>
    </source>
</reference>
<keyword evidence="2" id="KW-0479">Metal-binding</keyword>
<evidence type="ECO:0000256" key="2">
    <source>
        <dbReference type="ARBA" id="ARBA00022723"/>
    </source>
</evidence>
<dbReference type="SUPFAM" id="SSF56281">
    <property type="entry name" value="Metallo-hydrolase/oxidoreductase"/>
    <property type="match status" value="1"/>
</dbReference>
<sequence>MRFASLGSGSKGNGTLFETEETTILVDCGFSLKQTEIRLQRLGKALDEIDAILVTHEHGDHLGGVRRLAKKTGCPVWMTSGTAAEAERRHGLFDSVRVIGGFERFSIGAIEVSPFHVSHDAEEPIQFTFSNGKQRVGLLTDTGEVSSHIERQLDGCDALLLECNYDPDMLAIGPYPYSLKKRVMGRLGHLSNQQAAMLLHEIDTSSLQHLVVMHLSEQNNCEEKAVSAVSGALGCEKKWISIASQKDGLGWREIV</sequence>
<evidence type="ECO:0000313" key="6">
    <source>
        <dbReference type="EMBL" id="MBC8520216.1"/>
    </source>
</evidence>
<proteinExistence type="predicted"/>
<dbReference type="InterPro" id="IPR036866">
    <property type="entry name" value="RibonucZ/Hydroxyglut_hydro"/>
</dbReference>
<organism evidence="6 7">
    <name type="scientific">Candidatus Thiopontia autotrophica</name>
    <dbReference type="NCBI Taxonomy" id="2841688"/>
    <lineage>
        <taxon>Bacteria</taxon>
        <taxon>Pseudomonadati</taxon>
        <taxon>Pseudomonadota</taxon>
        <taxon>Gammaproteobacteria</taxon>
        <taxon>Candidatus Thiopontia</taxon>
    </lineage>
</organism>
<dbReference type="EMBL" id="JACNFK010000034">
    <property type="protein sequence ID" value="MBC8520216.1"/>
    <property type="molecule type" value="Genomic_DNA"/>
</dbReference>
<accession>A0A8J6TQM3</accession>
<dbReference type="PANTHER" id="PTHR47619:SF1">
    <property type="entry name" value="EXODEOXYRIBONUCLEASE WALJ"/>
    <property type="match status" value="1"/>
</dbReference>
<comment type="cofactor">
    <cofactor evidence="1">
        <name>Zn(2+)</name>
        <dbReference type="ChEBI" id="CHEBI:29105"/>
    </cofactor>
</comment>
<keyword evidence="4" id="KW-0862">Zinc</keyword>
<evidence type="ECO:0000259" key="5">
    <source>
        <dbReference type="SMART" id="SM00849"/>
    </source>
</evidence>
<name>A0A8J6TQM3_9GAMM</name>
<dbReference type="GO" id="GO:0017001">
    <property type="term" value="P:antibiotic catabolic process"/>
    <property type="evidence" value="ECO:0007669"/>
    <property type="project" value="InterPro"/>
</dbReference>
<comment type="caution">
    <text evidence="6">The sequence shown here is derived from an EMBL/GenBank/DDBJ whole genome shotgun (WGS) entry which is preliminary data.</text>
</comment>
<evidence type="ECO:0000256" key="4">
    <source>
        <dbReference type="ARBA" id="ARBA00022833"/>
    </source>
</evidence>
<evidence type="ECO:0000256" key="1">
    <source>
        <dbReference type="ARBA" id="ARBA00001947"/>
    </source>
</evidence>